<dbReference type="OrthoDB" id="2309723at2759"/>
<dbReference type="STRING" id="1661398.A0A482VMS6"/>
<proteinExistence type="predicted"/>
<feature type="domain" description="GST N-terminal" evidence="2">
    <location>
        <begin position="1"/>
        <end position="83"/>
    </location>
</feature>
<dbReference type="CDD" id="cd03177">
    <property type="entry name" value="GST_C_Delta_Epsilon"/>
    <property type="match status" value="1"/>
</dbReference>
<sequence length="218" mass="24934">MVPTLYMFHASAPVRAVLITAKAIGLDLEEKEVHFKTGAHLRPNFLKLNPQHTVPTLVDDDDFAIWDSHAIMVYLISKYAKNDCLYPQDVKKRAIIDQRLHFESGVVFAVLKRISIHILIKGKQTLNGELKKSVKETYEFLETFLEGKLWVVGDYVSIADYSLVSSISSLNTIVPIDPEKWPKITAWLRRSEQLLEYEANNKGLKIFADTFRKKLTTT</sequence>
<dbReference type="PANTHER" id="PTHR43969:SF8">
    <property type="entry name" value="GLUTATHIONE S TRANSFERASE E13, ISOFORM A-RELATED"/>
    <property type="match status" value="1"/>
</dbReference>
<dbReference type="GO" id="GO:0004364">
    <property type="term" value="F:glutathione transferase activity"/>
    <property type="evidence" value="ECO:0007669"/>
    <property type="project" value="TreeGrafter"/>
</dbReference>
<dbReference type="InterPro" id="IPR004046">
    <property type="entry name" value="GST_C"/>
</dbReference>
<dbReference type="Pfam" id="PF00043">
    <property type="entry name" value="GST_C"/>
    <property type="match status" value="1"/>
</dbReference>
<dbReference type="InterPro" id="IPR004045">
    <property type="entry name" value="Glutathione_S-Trfase_N"/>
</dbReference>
<name>A0A482VMS6_ASBVE</name>
<dbReference type="InterPro" id="IPR036249">
    <property type="entry name" value="Thioredoxin-like_sf"/>
</dbReference>
<dbReference type="AlphaFoldDB" id="A0A482VMS6"/>
<organism evidence="4 5">
    <name type="scientific">Asbolus verrucosus</name>
    <name type="common">Desert ironclad beetle</name>
    <dbReference type="NCBI Taxonomy" id="1661398"/>
    <lineage>
        <taxon>Eukaryota</taxon>
        <taxon>Metazoa</taxon>
        <taxon>Ecdysozoa</taxon>
        <taxon>Arthropoda</taxon>
        <taxon>Hexapoda</taxon>
        <taxon>Insecta</taxon>
        <taxon>Pterygota</taxon>
        <taxon>Neoptera</taxon>
        <taxon>Endopterygota</taxon>
        <taxon>Coleoptera</taxon>
        <taxon>Polyphaga</taxon>
        <taxon>Cucujiformia</taxon>
        <taxon>Tenebrionidae</taxon>
        <taxon>Pimeliinae</taxon>
        <taxon>Asbolus</taxon>
    </lineage>
</organism>
<evidence type="ECO:0000313" key="4">
    <source>
        <dbReference type="EMBL" id="RZC33966.1"/>
    </source>
</evidence>
<dbReference type="CDD" id="cd03045">
    <property type="entry name" value="GST_N_Delta_Epsilon"/>
    <property type="match status" value="1"/>
</dbReference>
<evidence type="ECO:0000259" key="2">
    <source>
        <dbReference type="PROSITE" id="PS50404"/>
    </source>
</evidence>
<protein>
    <submittedName>
        <fullName evidence="4">GST N 3 domain containing protein</fullName>
    </submittedName>
</protein>
<dbReference type="FunFam" id="3.40.30.10:FF:000034">
    <property type="entry name" value="glutathione S-transferase 1"/>
    <property type="match status" value="1"/>
</dbReference>
<evidence type="ECO:0000259" key="3">
    <source>
        <dbReference type="PROSITE" id="PS50405"/>
    </source>
</evidence>
<dbReference type="PANTHER" id="PTHR43969">
    <property type="entry name" value="GLUTATHIONE S TRANSFERASE D10, ISOFORM A-RELATED"/>
    <property type="match status" value="1"/>
</dbReference>
<dbReference type="EMBL" id="QDEB01084183">
    <property type="protein sequence ID" value="RZC33966.1"/>
    <property type="molecule type" value="Genomic_DNA"/>
</dbReference>
<dbReference type="SFLD" id="SFLDG00358">
    <property type="entry name" value="Main_(cytGST)"/>
    <property type="match status" value="1"/>
</dbReference>
<dbReference type="Gene3D" id="1.20.1050.10">
    <property type="match status" value="1"/>
</dbReference>
<dbReference type="FunFam" id="1.20.1050.10:FF:000007">
    <property type="entry name" value="Glutathione S-transferase 1-1"/>
    <property type="match status" value="1"/>
</dbReference>
<accession>A0A482VMS6</accession>
<dbReference type="InterPro" id="IPR036282">
    <property type="entry name" value="Glutathione-S-Trfase_C_sf"/>
</dbReference>
<dbReference type="PROSITE" id="PS50404">
    <property type="entry name" value="GST_NTER"/>
    <property type="match status" value="1"/>
</dbReference>
<evidence type="ECO:0000313" key="5">
    <source>
        <dbReference type="Proteomes" id="UP000292052"/>
    </source>
</evidence>
<dbReference type="InterPro" id="IPR040079">
    <property type="entry name" value="Glutathione_S-Trfase"/>
</dbReference>
<evidence type="ECO:0000256" key="1">
    <source>
        <dbReference type="ARBA" id="ARBA00011738"/>
    </source>
</evidence>
<reference evidence="4 5" key="1">
    <citation type="submission" date="2017-03" db="EMBL/GenBank/DDBJ databases">
        <title>Genome of the blue death feigning beetle - Asbolus verrucosus.</title>
        <authorList>
            <person name="Rider S.D."/>
        </authorList>
    </citation>
    <scope>NUCLEOTIDE SEQUENCE [LARGE SCALE GENOMIC DNA]</scope>
    <source>
        <strain evidence="4">Butters</strain>
        <tissue evidence="4">Head and leg muscle</tissue>
    </source>
</reference>
<dbReference type="SUPFAM" id="SSF47616">
    <property type="entry name" value="GST C-terminal domain-like"/>
    <property type="match status" value="1"/>
</dbReference>
<dbReference type="SUPFAM" id="SSF52833">
    <property type="entry name" value="Thioredoxin-like"/>
    <property type="match status" value="1"/>
</dbReference>
<dbReference type="Proteomes" id="UP000292052">
    <property type="component" value="Unassembled WGS sequence"/>
</dbReference>
<dbReference type="SFLD" id="SFLDS00019">
    <property type="entry name" value="Glutathione_Transferase_(cytos"/>
    <property type="match status" value="1"/>
</dbReference>
<dbReference type="PROSITE" id="PS50405">
    <property type="entry name" value="GST_CTER"/>
    <property type="match status" value="1"/>
</dbReference>
<dbReference type="Pfam" id="PF13417">
    <property type="entry name" value="GST_N_3"/>
    <property type="match status" value="1"/>
</dbReference>
<dbReference type="SFLD" id="SFLDG01153">
    <property type="entry name" value="Main.4:_Theta-like"/>
    <property type="match status" value="1"/>
</dbReference>
<dbReference type="GO" id="GO:0006749">
    <property type="term" value="P:glutathione metabolic process"/>
    <property type="evidence" value="ECO:0007669"/>
    <property type="project" value="TreeGrafter"/>
</dbReference>
<gene>
    <name evidence="4" type="ORF">BDFB_012202</name>
</gene>
<comment type="caution">
    <text evidence="4">The sequence shown here is derived from an EMBL/GenBank/DDBJ whole genome shotgun (WGS) entry which is preliminary data.</text>
</comment>
<dbReference type="Gene3D" id="3.40.30.10">
    <property type="entry name" value="Glutaredoxin"/>
    <property type="match status" value="1"/>
</dbReference>
<comment type="subunit">
    <text evidence="1">Homodimer.</text>
</comment>
<feature type="domain" description="GST C-terminal" evidence="3">
    <location>
        <begin position="89"/>
        <end position="212"/>
    </location>
</feature>
<keyword evidence="5" id="KW-1185">Reference proteome</keyword>
<dbReference type="InterPro" id="IPR010987">
    <property type="entry name" value="Glutathione-S-Trfase_C-like"/>
</dbReference>